<protein>
    <submittedName>
        <fullName evidence="1">Uncharacterized protein</fullName>
    </submittedName>
</protein>
<dbReference type="OrthoDB" id="4331534at2"/>
<sequence length="137" mass="14690">MRSRTLAGLAAFGAVAVLTALVVLLSPPAGSAEREEVIGSWRSHQAGALTLRADGTVTAERVPTAFAADGERPTAWFSGRGTWSLKRKPKLGHQRIRIENEAGETYEVSIAGEGARDGLFIKPPGDTATRFRFKKTL</sequence>
<name>A0A9X7JUQ0_9ACTN</name>
<gene>
    <name evidence="1" type="ORF">B7P34_04460</name>
</gene>
<organism evidence="1 2">
    <name type="scientific">Streptosporangium nondiastaticum</name>
    <dbReference type="NCBI Taxonomy" id="35764"/>
    <lineage>
        <taxon>Bacteria</taxon>
        <taxon>Bacillati</taxon>
        <taxon>Actinomycetota</taxon>
        <taxon>Actinomycetes</taxon>
        <taxon>Streptosporangiales</taxon>
        <taxon>Streptosporangiaceae</taxon>
        <taxon>Streptosporangium</taxon>
    </lineage>
</organism>
<evidence type="ECO:0000313" key="2">
    <source>
        <dbReference type="Proteomes" id="UP000242427"/>
    </source>
</evidence>
<dbReference type="EMBL" id="PXWG01000005">
    <property type="protein sequence ID" value="PSJ30014.1"/>
    <property type="molecule type" value="Genomic_DNA"/>
</dbReference>
<proteinExistence type="predicted"/>
<reference evidence="1 2" key="1">
    <citation type="submission" date="2018-03" db="EMBL/GenBank/DDBJ databases">
        <title>Chitinolytic properties of Streptosporangium nondiastaticum TBG75A20.</title>
        <authorList>
            <person name="Gayathri V."/>
            <person name="Shiburaj S."/>
        </authorList>
    </citation>
    <scope>NUCLEOTIDE SEQUENCE [LARGE SCALE GENOMIC DNA]</scope>
    <source>
        <strain evidence="1 2">TBG75A20</strain>
    </source>
</reference>
<keyword evidence="2" id="KW-1185">Reference proteome</keyword>
<accession>A0A9X7JUQ0</accession>
<evidence type="ECO:0000313" key="1">
    <source>
        <dbReference type="EMBL" id="PSJ30014.1"/>
    </source>
</evidence>
<comment type="caution">
    <text evidence="1">The sequence shown here is derived from an EMBL/GenBank/DDBJ whole genome shotgun (WGS) entry which is preliminary data.</text>
</comment>
<dbReference type="RefSeq" id="WP_106674446.1">
    <property type="nucleotide sequence ID" value="NZ_PXWG01000005.1"/>
</dbReference>
<dbReference type="AlphaFoldDB" id="A0A9X7JUQ0"/>
<dbReference type="Proteomes" id="UP000242427">
    <property type="component" value="Unassembled WGS sequence"/>
</dbReference>